<evidence type="ECO:0000313" key="1">
    <source>
        <dbReference type="EMBL" id="EZA49858.1"/>
    </source>
</evidence>
<proteinExistence type="predicted"/>
<evidence type="ECO:0000313" key="2">
    <source>
        <dbReference type="Proteomes" id="UP000053097"/>
    </source>
</evidence>
<dbReference type="Proteomes" id="UP000053097">
    <property type="component" value="Unassembled WGS sequence"/>
</dbReference>
<reference evidence="1 2" key="1">
    <citation type="journal article" date="2014" name="Curr. Biol.">
        <title>The genome of the clonal raider ant Cerapachys biroi.</title>
        <authorList>
            <person name="Oxley P.R."/>
            <person name="Ji L."/>
            <person name="Fetter-Pruneda I."/>
            <person name="McKenzie S.K."/>
            <person name="Li C."/>
            <person name="Hu H."/>
            <person name="Zhang G."/>
            <person name="Kronauer D.J."/>
        </authorList>
    </citation>
    <scope>NUCLEOTIDE SEQUENCE [LARGE SCALE GENOMIC DNA]</scope>
</reference>
<organism evidence="1 2">
    <name type="scientific">Ooceraea biroi</name>
    <name type="common">Clonal raider ant</name>
    <name type="synonym">Cerapachys biroi</name>
    <dbReference type="NCBI Taxonomy" id="2015173"/>
    <lineage>
        <taxon>Eukaryota</taxon>
        <taxon>Metazoa</taxon>
        <taxon>Ecdysozoa</taxon>
        <taxon>Arthropoda</taxon>
        <taxon>Hexapoda</taxon>
        <taxon>Insecta</taxon>
        <taxon>Pterygota</taxon>
        <taxon>Neoptera</taxon>
        <taxon>Endopterygota</taxon>
        <taxon>Hymenoptera</taxon>
        <taxon>Apocrita</taxon>
        <taxon>Aculeata</taxon>
        <taxon>Formicoidea</taxon>
        <taxon>Formicidae</taxon>
        <taxon>Dorylinae</taxon>
        <taxon>Ooceraea</taxon>
    </lineage>
</organism>
<accession>A0A026W1G4</accession>
<dbReference type="AlphaFoldDB" id="A0A026W1G4"/>
<sequence length="195" mass="21784">MKKLVLCEFAGRRKKVQFETESGKSDLSCLRHALLKASETDKDLRDRMANSTQIFQHIDLELCPQPIDIEENDTIEDKSILTIVFIPNTFTDLPVINLCGTSQERFLDFDIVNDQCDVDEDTQTISDSLTGSLNEASNKEDTATIQFSDVFTETSKVQSPEVTTETAKAKSSKVSAQVCEVNFLLKITCVLYLGS</sequence>
<protein>
    <submittedName>
        <fullName evidence="1">Uncharacterized protein</fullName>
    </submittedName>
</protein>
<gene>
    <name evidence="1" type="ORF">X777_11739</name>
</gene>
<dbReference type="EMBL" id="KK107493">
    <property type="protein sequence ID" value="EZA49858.1"/>
    <property type="molecule type" value="Genomic_DNA"/>
</dbReference>
<keyword evidence="2" id="KW-1185">Reference proteome</keyword>
<name>A0A026W1G4_OOCBI</name>